<reference evidence="7 8" key="1">
    <citation type="journal article" date="2024" name="Nat. Commun.">
        <title>Phylogenomics reveals the evolutionary origins of lichenization in chlorophyte algae.</title>
        <authorList>
            <person name="Puginier C."/>
            <person name="Libourel C."/>
            <person name="Otte J."/>
            <person name="Skaloud P."/>
            <person name="Haon M."/>
            <person name="Grisel S."/>
            <person name="Petersen M."/>
            <person name="Berrin J.G."/>
            <person name="Delaux P.M."/>
            <person name="Dal Grande F."/>
            <person name="Keller J."/>
        </authorList>
    </citation>
    <scope>NUCLEOTIDE SEQUENCE [LARGE SCALE GENOMIC DNA]</scope>
    <source>
        <strain evidence="7 8">SAG 2036</strain>
    </source>
</reference>
<evidence type="ECO:0000313" key="7">
    <source>
        <dbReference type="EMBL" id="KAK9812525.1"/>
    </source>
</evidence>
<gene>
    <name evidence="7" type="ORF">WJX73_005960</name>
</gene>
<sequence length="220" mass="23693">MMLLSTRHTLVCSATSAAAPKRSIVPCSRKSLRVCAKLGDQPGSQKETSGADQGSFGKIEAPVRDTAPDGLKVNVEDRDTDQFLRSKEANKDTEWFGTEVGFLDGMRFYGAIPEVNNCRLAMLGFFSAIVAEATTGLNLFQQVQAAPVPIAAVFLTITAATTIPVVRGLPRRGNSVFSPDAELINGRLAMLAFLSIVTVTALHGSYLDTWPFWVKKTVGI</sequence>
<dbReference type="SUPFAM" id="SSF103511">
    <property type="entry name" value="Chlorophyll a-b binding protein"/>
    <property type="match status" value="1"/>
</dbReference>
<keyword evidence="4 6" id="KW-0472">Membrane</keyword>
<accession>A0AAW1PVV2</accession>
<proteinExistence type="predicted"/>
<comment type="caution">
    <text evidence="7">The sequence shown here is derived from an EMBL/GenBank/DDBJ whole genome shotgun (WGS) entry which is preliminary data.</text>
</comment>
<evidence type="ECO:0000256" key="1">
    <source>
        <dbReference type="ARBA" id="ARBA00004141"/>
    </source>
</evidence>
<keyword evidence="3 6" id="KW-1133">Transmembrane helix</keyword>
<evidence type="ECO:0000256" key="4">
    <source>
        <dbReference type="ARBA" id="ARBA00023136"/>
    </source>
</evidence>
<feature type="transmembrane region" description="Helical" evidence="6">
    <location>
        <begin position="148"/>
        <end position="167"/>
    </location>
</feature>
<evidence type="ECO:0000313" key="8">
    <source>
        <dbReference type="Proteomes" id="UP001465755"/>
    </source>
</evidence>
<dbReference type="EMBL" id="JALJOQ010000006">
    <property type="protein sequence ID" value="KAK9812525.1"/>
    <property type="molecule type" value="Genomic_DNA"/>
</dbReference>
<dbReference type="Gene3D" id="1.10.3460.10">
    <property type="entry name" value="Chlorophyll a/b binding protein domain"/>
    <property type="match status" value="1"/>
</dbReference>
<organism evidence="7 8">
    <name type="scientific">Symbiochloris irregularis</name>
    <dbReference type="NCBI Taxonomy" id="706552"/>
    <lineage>
        <taxon>Eukaryota</taxon>
        <taxon>Viridiplantae</taxon>
        <taxon>Chlorophyta</taxon>
        <taxon>core chlorophytes</taxon>
        <taxon>Trebouxiophyceae</taxon>
        <taxon>Trebouxiales</taxon>
        <taxon>Trebouxiaceae</taxon>
        <taxon>Symbiochloris</taxon>
    </lineage>
</organism>
<dbReference type="Proteomes" id="UP001465755">
    <property type="component" value="Unassembled WGS sequence"/>
</dbReference>
<protein>
    <submittedName>
        <fullName evidence="7">Uncharacterized protein</fullName>
    </submittedName>
</protein>
<keyword evidence="8" id="KW-1185">Reference proteome</keyword>
<dbReference type="PANTHER" id="PTHR14154">
    <property type="entry name" value="UPF0041 BRAIN PROTEIN 44-RELATED"/>
    <property type="match status" value="1"/>
</dbReference>
<keyword evidence="2 6" id="KW-0812">Transmembrane</keyword>
<evidence type="ECO:0000256" key="2">
    <source>
        <dbReference type="ARBA" id="ARBA00022692"/>
    </source>
</evidence>
<feature type="region of interest" description="Disordered" evidence="5">
    <location>
        <begin position="39"/>
        <end position="70"/>
    </location>
</feature>
<dbReference type="AlphaFoldDB" id="A0AAW1PVV2"/>
<evidence type="ECO:0000256" key="5">
    <source>
        <dbReference type="SAM" id="MobiDB-lite"/>
    </source>
</evidence>
<dbReference type="GO" id="GO:0016020">
    <property type="term" value="C:membrane"/>
    <property type="evidence" value="ECO:0007669"/>
    <property type="project" value="UniProtKB-SubCell"/>
</dbReference>
<evidence type="ECO:0000256" key="3">
    <source>
        <dbReference type="ARBA" id="ARBA00022989"/>
    </source>
</evidence>
<feature type="transmembrane region" description="Helical" evidence="6">
    <location>
        <begin position="188"/>
        <end position="207"/>
    </location>
</feature>
<feature type="compositionally biased region" description="Polar residues" evidence="5">
    <location>
        <begin position="42"/>
        <end position="52"/>
    </location>
</feature>
<evidence type="ECO:0000256" key="6">
    <source>
        <dbReference type="SAM" id="Phobius"/>
    </source>
</evidence>
<dbReference type="GO" id="GO:0009507">
    <property type="term" value="C:chloroplast"/>
    <property type="evidence" value="ECO:0007669"/>
    <property type="project" value="UniProtKB-SubCell"/>
</dbReference>
<comment type="subcellular location">
    <subcellularLocation>
        <location evidence="1">Membrane</location>
        <topology evidence="1">Multi-pass membrane protein</topology>
    </subcellularLocation>
</comment>
<name>A0AAW1PVV2_9CHLO</name>